<protein>
    <submittedName>
        <fullName evidence="3">Multidrug efflux system outer membrane protein</fullName>
    </submittedName>
</protein>
<dbReference type="Gene3D" id="2.20.200.10">
    <property type="entry name" value="Outer membrane efflux proteins (OEP)"/>
    <property type="match status" value="1"/>
</dbReference>
<dbReference type="PANTHER" id="PTHR30203:SF32">
    <property type="entry name" value="CATION EFFLUX SYSTEM PROTEIN CUSC"/>
    <property type="match status" value="1"/>
</dbReference>
<name>A0A7W6FR87_9SPHN</name>
<evidence type="ECO:0000256" key="1">
    <source>
        <dbReference type="ARBA" id="ARBA00007613"/>
    </source>
</evidence>
<dbReference type="GO" id="GO:0015562">
    <property type="term" value="F:efflux transmembrane transporter activity"/>
    <property type="evidence" value="ECO:0007669"/>
    <property type="project" value="InterPro"/>
</dbReference>
<comment type="subcellular location">
    <subcellularLocation>
        <location evidence="2">Cell membrane</location>
        <topology evidence="2">Lipid-anchor</topology>
    </subcellularLocation>
</comment>
<dbReference type="SUPFAM" id="SSF56954">
    <property type="entry name" value="Outer membrane efflux proteins (OEP)"/>
    <property type="match status" value="1"/>
</dbReference>
<dbReference type="Proteomes" id="UP000571950">
    <property type="component" value="Unassembled WGS sequence"/>
</dbReference>
<dbReference type="PROSITE" id="PS51257">
    <property type="entry name" value="PROKAR_LIPOPROTEIN"/>
    <property type="match status" value="1"/>
</dbReference>
<dbReference type="GO" id="GO:0005886">
    <property type="term" value="C:plasma membrane"/>
    <property type="evidence" value="ECO:0007669"/>
    <property type="project" value="UniProtKB-SubCell"/>
</dbReference>
<organism evidence="3 4">
    <name type="scientific">Sphingobium jiangsuense</name>
    <dbReference type="NCBI Taxonomy" id="870476"/>
    <lineage>
        <taxon>Bacteria</taxon>
        <taxon>Pseudomonadati</taxon>
        <taxon>Pseudomonadota</taxon>
        <taxon>Alphaproteobacteria</taxon>
        <taxon>Sphingomonadales</taxon>
        <taxon>Sphingomonadaceae</taxon>
        <taxon>Sphingobium</taxon>
    </lineage>
</organism>
<keyword evidence="4" id="KW-1185">Reference proteome</keyword>
<sequence>MNPARNWTLSVLALSLAGCNMAPRYERPALPVPAALPGDGAQTGAQAQEAALADTAWADFFTDDRLRGVIRLALANNRDLRIALANVEQARAQYRVRRADILPSLSASGSATYQKSPFATMGAGGGAAGGASGRTDIYSASLGVSAWEIDLFGRVRNLTRAAQEQFFAAQENRNAAQVALVAEIAGAWATLAADREQLALAHKTEATFRQTLDLTEARFRSGIASELEVRQARTSHDQARADIAQLTTQVAQDRNALNLLAGATVEEALLPDGMPAQGITLDRLPADLPSHVLLRRPDIAAAEHQLIGANANIGAARAAFFPTISLTAALGTMSLGLSNLFAGGSETWSVAPSASLPIFDAGRNAGNLRYAEATRDAMVATYEKTVQTAFREVADALARRGTIDDQMAAQTSLRDNAEGAYRLAEARFRAGIDPFLTTLDSQRSYYAAQQGLLATRLVRETNAVELYRALGGGLK</sequence>
<dbReference type="Pfam" id="PF02321">
    <property type="entry name" value="OEP"/>
    <property type="match status" value="2"/>
</dbReference>
<gene>
    <name evidence="3" type="ORF">GGR43_003487</name>
</gene>
<keyword evidence="2" id="KW-1134">Transmembrane beta strand</keyword>
<evidence type="ECO:0000313" key="4">
    <source>
        <dbReference type="Proteomes" id="UP000571950"/>
    </source>
</evidence>
<keyword evidence="2" id="KW-0472">Membrane</keyword>
<dbReference type="InterPro" id="IPR010131">
    <property type="entry name" value="MdtP/NodT-like"/>
</dbReference>
<dbReference type="RefSeq" id="WP_188073220.1">
    <property type="nucleotide sequence ID" value="NZ_BSPS01000082.1"/>
</dbReference>
<keyword evidence="2" id="KW-0812">Transmembrane</keyword>
<keyword evidence="2" id="KW-0564">Palmitate</keyword>
<keyword evidence="2" id="KW-0449">Lipoprotein</keyword>
<comment type="similarity">
    <text evidence="1 2">Belongs to the outer membrane factor (OMF) (TC 1.B.17) family.</text>
</comment>
<evidence type="ECO:0000313" key="3">
    <source>
        <dbReference type="EMBL" id="MBB3927750.1"/>
    </source>
</evidence>
<reference evidence="3 4" key="1">
    <citation type="submission" date="2020-08" db="EMBL/GenBank/DDBJ databases">
        <title>Genomic Encyclopedia of Type Strains, Phase IV (KMG-IV): sequencing the most valuable type-strain genomes for metagenomic binning, comparative biology and taxonomic classification.</title>
        <authorList>
            <person name="Goeker M."/>
        </authorList>
    </citation>
    <scope>NUCLEOTIDE SEQUENCE [LARGE SCALE GENOMIC DNA]</scope>
    <source>
        <strain evidence="3 4">DSM 26189</strain>
    </source>
</reference>
<dbReference type="NCBIfam" id="TIGR01845">
    <property type="entry name" value="outer_NodT"/>
    <property type="match status" value="1"/>
</dbReference>
<dbReference type="PANTHER" id="PTHR30203">
    <property type="entry name" value="OUTER MEMBRANE CATION EFFLUX PROTEIN"/>
    <property type="match status" value="1"/>
</dbReference>
<dbReference type="AlphaFoldDB" id="A0A7W6FR87"/>
<proteinExistence type="inferred from homology"/>
<dbReference type="InterPro" id="IPR003423">
    <property type="entry name" value="OMP_efflux"/>
</dbReference>
<dbReference type="EMBL" id="JACIDT010000015">
    <property type="protein sequence ID" value="MBB3927750.1"/>
    <property type="molecule type" value="Genomic_DNA"/>
</dbReference>
<accession>A0A7W6FR87</accession>
<dbReference type="Gene3D" id="1.20.1600.10">
    <property type="entry name" value="Outer membrane efflux proteins (OEP)"/>
    <property type="match status" value="1"/>
</dbReference>
<evidence type="ECO:0000256" key="2">
    <source>
        <dbReference type="RuleBase" id="RU362097"/>
    </source>
</evidence>
<comment type="caution">
    <text evidence="3">The sequence shown here is derived from an EMBL/GenBank/DDBJ whole genome shotgun (WGS) entry which is preliminary data.</text>
</comment>